<keyword evidence="3" id="KW-1185">Reference proteome</keyword>
<feature type="region of interest" description="Disordered" evidence="1">
    <location>
        <begin position="1"/>
        <end position="34"/>
    </location>
</feature>
<evidence type="ECO:0000313" key="2">
    <source>
        <dbReference type="EMBL" id="CCG04479.1"/>
    </source>
</evidence>
<feature type="compositionally biased region" description="Polar residues" evidence="1">
    <location>
        <begin position="1"/>
        <end position="15"/>
    </location>
</feature>
<gene>
    <name evidence="2" type="ordered locus">BLASA_3617</name>
</gene>
<protein>
    <submittedName>
        <fullName evidence="2">Uncharacterized protein</fullName>
    </submittedName>
</protein>
<dbReference type="KEGG" id="bsd:BLASA_3617"/>
<evidence type="ECO:0000256" key="1">
    <source>
        <dbReference type="SAM" id="MobiDB-lite"/>
    </source>
</evidence>
<dbReference type="STRING" id="1146883.BLASA_3617"/>
<reference evidence="3" key="2">
    <citation type="submission" date="2012-02" db="EMBL/GenBank/DDBJ databases">
        <title>Complete genome sequence of Blastococcus saxobsidens strain DD2.</title>
        <authorList>
            <person name="Genoscope."/>
        </authorList>
    </citation>
    <scope>NUCLEOTIDE SEQUENCE [LARGE SCALE GENOMIC DNA]</scope>
    <source>
        <strain evidence="3">DD2</strain>
    </source>
</reference>
<accession>H6RUV7</accession>
<dbReference type="Proteomes" id="UP000007517">
    <property type="component" value="Chromosome"/>
</dbReference>
<dbReference type="AlphaFoldDB" id="H6RUV7"/>
<dbReference type="HOGENOM" id="CLU_2932101_0_0_11"/>
<sequence>MAVGTSESCARSSRGQRPVACTTRSRTGVTGSKDLQVRPADLQEIAATADVRWRPGWSPT</sequence>
<name>H6RUV7_BLASD</name>
<proteinExistence type="predicted"/>
<organism evidence="2 3">
    <name type="scientific">Blastococcus saxobsidens (strain DD2)</name>
    <dbReference type="NCBI Taxonomy" id="1146883"/>
    <lineage>
        <taxon>Bacteria</taxon>
        <taxon>Bacillati</taxon>
        <taxon>Actinomycetota</taxon>
        <taxon>Actinomycetes</taxon>
        <taxon>Geodermatophilales</taxon>
        <taxon>Geodermatophilaceae</taxon>
        <taxon>Blastococcus</taxon>
    </lineage>
</organism>
<dbReference type="EMBL" id="FO117623">
    <property type="protein sequence ID" value="CCG04479.1"/>
    <property type="molecule type" value="Genomic_DNA"/>
</dbReference>
<evidence type="ECO:0000313" key="3">
    <source>
        <dbReference type="Proteomes" id="UP000007517"/>
    </source>
</evidence>
<reference evidence="2 3" key="1">
    <citation type="journal article" date="2012" name="J. Bacteriol.">
        <title>Genome Sequence of Blastococcus saxobsidens DD2, a Stone-Inhabiting Bacterium.</title>
        <authorList>
            <person name="Chouaia B."/>
            <person name="Crotti E."/>
            <person name="Brusetti L."/>
            <person name="Daffonchio D."/>
            <person name="Essoussi I."/>
            <person name="Nouioui I."/>
            <person name="Sbissi I."/>
            <person name="Ghodhbane-Gtari F."/>
            <person name="Gtari M."/>
            <person name="Vacherie B."/>
            <person name="Barbe V."/>
            <person name="Medigue C."/>
            <person name="Gury J."/>
            <person name="Pujic P."/>
            <person name="Normand P."/>
        </authorList>
    </citation>
    <scope>NUCLEOTIDE SEQUENCE [LARGE SCALE GENOMIC DNA]</scope>
    <source>
        <strain evidence="2 3">DD2</strain>
    </source>
</reference>